<reference evidence="2 3" key="1">
    <citation type="submission" date="2020-11" db="EMBL/GenBank/DDBJ databases">
        <title>Sequencing the genomes of 1000 actinobacteria strains.</title>
        <authorList>
            <person name="Klenk H.-P."/>
        </authorList>
    </citation>
    <scope>NUCLEOTIDE SEQUENCE [LARGE SCALE GENOMIC DNA]</scope>
    <source>
        <strain evidence="2 3">DSM 101692</strain>
    </source>
</reference>
<dbReference type="InterPro" id="IPR013783">
    <property type="entry name" value="Ig-like_fold"/>
</dbReference>
<evidence type="ECO:0000313" key="3">
    <source>
        <dbReference type="Proteomes" id="UP000614915"/>
    </source>
</evidence>
<name>A0ABS0JD71_9ACTN</name>
<dbReference type="EMBL" id="JADOTX010000001">
    <property type="protein sequence ID" value="MBG6064990.1"/>
    <property type="molecule type" value="Genomic_DNA"/>
</dbReference>
<dbReference type="Gene3D" id="2.60.40.290">
    <property type="match status" value="1"/>
</dbReference>
<sequence length="385" mass="39621">MRALTGRRSSRTVDLFIDVQLSTARCAMRKSLTAVAAIAVAMVAMMAAISHASAANTAAGCRVNYVVTSQWTGGFHADIAVTNLGDLVNGWTLRFAFPAVDQRLTQTWSATWAQAGQQVSATNLGWNATLGTIGSANIGFVGAWSGSNPIPASFTLNGVTCTGGVLPSVTPTRTTTPPVADYPAIVTWLSPTAGAVYTTPGTVPLAATATVGGGHSITSVSFRVDGVTAARGVRTTGDRYEALWTPPIGEPGTSTTFVLYVSAGTDQSLPGAAPPLLVTVVTPASTGTNQPPAAALSTPGGQTYFLEPTTVTLVADVADTDPGDLVTRVELYLGATRLAVTPTKSGQRYQFQTALSAGTSSTFTVRVHDSHGGLGISNPLTFTIR</sequence>
<dbReference type="Pfam" id="PF17957">
    <property type="entry name" value="Big_7"/>
    <property type="match status" value="2"/>
</dbReference>
<keyword evidence="3" id="KW-1185">Reference proteome</keyword>
<comment type="caution">
    <text evidence="2">The sequence shown here is derived from an EMBL/GenBank/DDBJ whole genome shotgun (WGS) entry which is preliminary data.</text>
</comment>
<protein>
    <recommendedName>
        <fullName evidence="1">CBM2 domain-containing protein</fullName>
    </recommendedName>
</protein>
<evidence type="ECO:0000313" key="2">
    <source>
        <dbReference type="EMBL" id="MBG6064990.1"/>
    </source>
</evidence>
<proteinExistence type="predicted"/>
<dbReference type="Proteomes" id="UP000614915">
    <property type="component" value="Unassembled WGS sequence"/>
</dbReference>
<dbReference type="PROSITE" id="PS51173">
    <property type="entry name" value="CBM2"/>
    <property type="match status" value="1"/>
</dbReference>
<dbReference type="InterPro" id="IPR012291">
    <property type="entry name" value="CBM2_carb-bd_dom_sf"/>
</dbReference>
<dbReference type="SMART" id="SM00637">
    <property type="entry name" value="CBD_II"/>
    <property type="match status" value="1"/>
</dbReference>
<evidence type="ECO:0000259" key="1">
    <source>
        <dbReference type="PROSITE" id="PS51173"/>
    </source>
</evidence>
<dbReference type="SUPFAM" id="SSF49384">
    <property type="entry name" value="Carbohydrate-binding domain"/>
    <property type="match status" value="1"/>
</dbReference>
<feature type="domain" description="CBM2" evidence="1">
    <location>
        <begin position="54"/>
        <end position="164"/>
    </location>
</feature>
<organism evidence="2 3">
    <name type="scientific">Micromonospora ureilytica</name>
    <dbReference type="NCBI Taxonomy" id="709868"/>
    <lineage>
        <taxon>Bacteria</taxon>
        <taxon>Bacillati</taxon>
        <taxon>Actinomycetota</taxon>
        <taxon>Actinomycetes</taxon>
        <taxon>Micromonosporales</taxon>
        <taxon>Micromonosporaceae</taxon>
        <taxon>Micromonospora</taxon>
    </lineage>
</organism>
<dbReference type="InterPro" id="IPR008965">
    <property type="entry name" value="CBM2/CBM3_carb-bd_dom_sf"/>
</dbReference>
<dbReference type="Pfam" id="PF00553">
    <property type="entry name" value="CBM_2"/>
    <property type="match status" value="1"/>
</dbReference>
<gene>
    <name evidence="2" type="ORF">IW248_001277</name>
</gene>
<accession>A0ABS0JD71</accession>
<dbReference type="Gene3D" id="2.60.40.10">
    <property type="entry name" value="Immunoglobulins"/>
    <property type="match status" value="2"/>
</dbReference>
<dbReference type="RefSeq" id="WP_196926095.1">
    <property type="nucleotide sequence ID" value="NZ_JADOTX010000001.1"/>
</dbReference>
<dbReference type="InterPro" id="IPR001919">
    <property type="entry name" value="CBD2"/>
</dbReference>